<evidence type="ECO:0000256" key="1">
    <source>
        <dbReference type="SAM" id="MobiDB-lite"/>
    </source>
</evidence>
<proteinExistence type="predicted"/>
<feature type="compositionally biased region" description="Polar residues" evidence="1">
    <location>
        <begin position="67"/>
        <end position="85"/>
    </location>
</feature>
<dbReference type="AlphaFoldDB" id="A0A914EMC0"/>
<feature type="compositionally biased region" description="Basic residues" evidence="1">
    <location>
        <begin position="167"/>
        <end position="178"/>
    </location>
</feature>
<accession>A0A914EMC0</accession>
<evidence type="ECO:0000313" key="2">
    <source>
        <dbReference type="Proteomes" id="UP000887540"/>
    </source>
</evidence>
<dbReference type="Proteomes" id="UP000887540">
    <property type="component" value="Unplaced"/>
</dbReference>
<name>A0A914EMC0_9BILA</name>
<feature type="compositionally biased region" description="Basic and acidic residues" evidence="1">
    <location>
        <begin position="180"/>
        <end position="190"/>
    </location>
</feature>
<protein>
    <submittedName>
        <fullName evidence="3">Uncharacterized protein</fullName>
    </submittedName>
</protein>
<feature type="region of interest" description="Disordered" evidence="1">
    <location>
        <begin position="67"/>
        <end position="89"/>
    </location>
</feature>
<evidence type="ECO:0000313" key="3">
    <source>
        <dbReference type="WBParaSite" id="ACRNAN_scaffold9516.g15336.t1"/>
    </source>
</evidence>
<feature type="region of interest" description="Disordered" evidence="1">
    <location>
        <begin position="111"/>
        <end position="132"/>
    </location>
</feature>
<feature type="region of interest" description="Disordered" evidence="1">
    <location>
        <begin position="150"/>
        <end position="190"/>
    </location>
</feature>
<feature type="compositionally biased region" description="Polar residues" evidence="1">
    <location>
        <begin position="113"/>
        <end position="127"/>
    </location>
</feature>
<dbReference type="WBParaSite" id="ACRNAN_scaffold9516.g15336.t1">
    <property type="protein sequence ID" value="ACRNAN_scaffold9516.g15336.t1"/>
    <property type="gene ID" value="ACRNAN_scaffold9516.g15336"/>
</dbReference>
<sequence>MLNGLYGYLFGNVAEETITQKENVADSLMSNAPSKSKEENEWVLIEQNRSGRSSPVLVPCPELQEIDNLSTISSNPSTPQRNPKNLQKEENKRAVKAFVQQRQYLAQKLFEEPSTTSPSQIQAVTSPPLSPKSEKTLLAKVQSVNLTATQLKRANKAEQVQNESKTKSRSKKHCKNNHCRNNDRKVNNLN</sequence>
<keyword evidence="2" id="KW-1185">Reference proteome</keyword>
<reference evidence="3" key="1">
    <citation type="submission" date="2022-11" db="UniProtKB">
        <authorList>
            <consortium name="WormBaseParasite"/>
        </authorList>
    </citation>
    <scope>IDENTIFICATION</scope>
</reference>
<organism evidence="2 3">
    <name type="scientific">Acrobeloides nanus</name>
    <dbReference type="NCBI Taxonomy" id="290746"/>
    <lineage>
        <taxon>Eukaryota</taxon>
        <taxon>Metazoa</taxon>
        <taxon>Ecdysozoa</taxon>
        <taxon>Nematoda</taxon>
        <taxon>Chromadorea</taxon>
        <taxon>Rhabditida</taxon>
        <taxon>Tylenchina</taxon>
        <taxon>Cephalobomorpha</taxon>
        <taxon>Cephaloboidea</taxon>
        <taxon>Cephalobidae</taxon>
        <taxon>Acrobeloides</taxon>
    </lineage>
</organism>
<feature type="compositionally biased region" description="Polar residues" evidence="1">
    <location>
        <begin position="150"/>
        <end position="163"/>
    </location>
</feature>